<gene>
    <name evidence="2" type="ORF">Kpho01_61680</name>
</gene>
<dbReference type="EMBL" id="BSRX01000048">
    <property type="protein sequence ID" value="GLW58157.1"/>
    <property type="molecule type" value="Genomic_DNA"/>
</dbReference>
<evidence type="ECO:0000313" key="2">
    <source>
        <dbReference type="EMBL" id="GLW58157.1"/>
    </source>
</evidence>
<feature type="region of interest" description="Disordered" evidence="1">
    <location>
        <begin position="42"/>
        <end position="83"/>
    </location>
</feature>
<proteinExistence type="predicted"/>
<evidence type="ECO:0000256" key="1">
    <source>
        <dbReference type="SAM" id="MobiDB-lite"/>
    </source>
</evidence>
<organism evidence="2 3">
    <name type="scientific">Kitasatospora phosalacinea</name>
    <dbReference type="NCBI Taxonomy" id="2065"/>
    <lineage>
        <taxon>Bacteria</taxon>
        <taxon>Bacillati</taxon>
        <taxon>Actinomycetota</taxon>
        <taxon>Actinomycetes</taxon>
        <taxon>Kitasatosporales</taxon>
        <taxon>Streptomycetaceae</taxon>
        <taxon>Kitasatospora</taxon>
    </lineage>
</organism>
<evidence type="ECO:0000313" key="3">
    <source>
        <dbReference type="Proteomes" id="UP001165143"/>
    </source>
</evidence>
<comment type="caution">
    <text evidence="2">The sequence shown here is derived from an EMBL/GenBank/DDBJ whole genome shotgun (WGS) entry which is preliminary data.</text>
</comment>
<sequence>MLLAFTSAVASPEPLLRNSGGLTEQVKARLTAVPVATATSGRAEAAAGASPALAAAGSGPKSILSAPAPSTVGPAAPHPVPHR</sequence>
<dbReference type="Proteomes" id="UP001165143">
    <property type="component" value="Unassembled WGS sequence"/>
</dbReference>
<name>A0A9W6PNC0_9ACTN</name>
<dbReference type="AlphaFoldDB" id="A0A9W6PNC0"/>
<accession>A0A9W6PNC0</accession>
<protein>
    <submittedName>
        <fullName evidence="2">Uncharacterized protein</fullName>
    </submittedName>
</protein>
<reference evidence="2" key="1">
    <citation type="submission" date="2023-02" db="EMBL/GenBank/DDBJ databases">
        <title>Kitasatospora phosalacinea NBRC 14362.</title>
        <authorList>
            <person name="Ichikawa N."/>
            <person name="Sato H."/>
            <person name="Tonouchi N."/>
        </authorList>
    </citation>
    <scope>NUCLEOTIDE SEQUENCE</scope>
    <source>
        <strain evidence="2">NBRC 14362</strain>
    </source>
</reference>
<feature type="compositionally biased region" description="Low complexity" evidence="1">
    <location>
        <begin position="42"/>
        <end position="62"/>
    </location>
</feature>